<dbReference type="EMBL" id="DVNH01000006">
    <property type="protein sequence ID" value="HIU51155.1"/>
    <property type="molecule type" value="Genomic_DNA"/>
</dbReference>
<dbReference type="Proteomes" id="UP000824093">
    <property type="component" value="Unassembled WGS sequence"/>
</dbReference>
<reference evidence="3" key="1">
    <citation type="submission" date="2020-10" db="EMBL/GenBank/DDBJ databases">
        <authorList>
            <person name="Gilroy R."/>
        </authorList>
    </citation>
    <scope>NUCLEOTIDE SEQUENCE</scope>
    <source>
        <strain evidence="3">CHK195-15760</strain>
    </source>
</reference>
<feature type="transmembrane region" description="Helical" evidence="2">
    <location>
        <begin position="12"/>
        <end position="31"/>
    </location>
</feature>
<feature type="compositionally biased region" description="Low complexity" evidence="1">
    <location>
        <begin position="787"/>
        <end position="811"/>
    </location>
</feature>
<feature type="compositionally biased region" description="Polar residues" evidence="1">
    <location>
        <begin position="812"/>
        <end position="821"/>
    </location>
</feature>
<dbReference type="AlphaFoldDB" id="A0A9D1S8U4"/>
<gene>
    <name evidence="3" type="ORF">IAB70_00795</name>
</gene>
<reference evidence="3" key="2">
    <citation type="journal article" date="2021" name="PeerJ">
        <title>Extensive microbial diversity within the chicken gut microbiome revealed by metagenomics and culture.</title>
        <authorList>
            <person name="Gilroy R."/>
            <person name="Ravi A."/>
            <person name="Getino M."/>
            <person name="Pursley I."/>
            <person name="Horton D.L."/>
            <person name="Alikhan N.F."/>
            <person name="Baker D."/>
            <person name="Gharbi K."/>
            <person name="Hall N."/>
            <person name="Watson M."/>
            <person name="Adriaenssens E.M."/>
            <person name="Foster-Nyarko E."/>
            <person name="Jarju S."/>
            <person name="Secka A."/>
            <person name="Antonio M."/>
            <person name="Oren A."/>
            <person name="Chaudhuri R.R."/>
            <person name="La Ragione R."/>
            <person name="Hildebrand F."/>
            <person name="Pallen M.J."/>
        </authorList>
    </citation>
    <scope>NUCLEOTIDE SEQUENCE</scope>
    <source>
        <strain evidence="3">CHK195-15760</strain>
    </source>
</reference>
<feature type="transmembrane region" description="Helical" evidence="2">
    <location>
        <begin position="836"/>
        <end position="855"/>
    </location>
</feature>
<proteinExistence type="predicted"/>
<evidence type="ECO:0000313" key="3">
    <source>
        <dbReference type="EMBL" id="HIU51155.1"/>
    </source>
</evidence>
<sequence length="861" mass="95716">MKGTKNKISFIPMIIILMLFVQMIIPITIYASPETMVKTTGTMNISLRRNTNNQNQVDVVAMDTTYEIEELKYVKKETGAVDVSYFEEAHSDIIDFKIKPASKIETSFELSGYGTYTVYAKNSKGDRFLSSITIANPEDAPDIIVKKKEDQKLTIQVQVKSNKYQIEEIKIARKENVQDTIDFSKEGEEIEFVKSKNVSFSYTATQAGIYVIYAKDSQKNAMKLTTYIYDEFPIQAEVSDAEEGSRKVTIEATDSICDIVKIKVALKSEINDINDFQTKGTELDIKKGKNVELSYSAPKDGTYKFYIEDEAGFKKMVEKRIAKDAYVTINVEQVKDNPKKVTITAENKLADIVLMKVKIGDNLTIEDVKQTGTEIKITKGKKVTASYEVEQNCTLNVYIKDEEDYGAMVRKTITGINNPEDTTKPTITGVQNNGIYANDVTPVVKDEHLKEVIVKKDQKQISYQNGAKLSEEGKYEITAIDEAGNKTVVSFIIDKTAPSITETISEPVNGVVTVKVLSQDNLTQIETIKAATGKYDVDYFQNNGHALAISKIGKTAEGEFKIIANGTYTIYAEDMAGNKKVKTIEITTIEQEHDTEKPQITYTKKLEEDKVNVEISVVDNQSEIKTIKAAGGKQDLEYFESQGQALEIKKEGVKASASFYAKTNGIYTIYAEDMAGNKEMIEVEVTEIGQGEQEDKEKPEIIGVEDGKIYEDSVTPLVKDEHLTEVILKKDNQIVENYQNGDTISEEGSYELTARDESGNETTVKFTIKKEEKPGDGNQDPDDGENNDGNNTDGNGTNNNGNNNSSDNGNQSTILGNGNKDTSTTNQIIPKAGRTGVILIVAILGLSVFAIISYIRYRKIK</sequence>
<keyword evidence="2" id="KW-0472">Membrane</keyword>
<protein>
    <submittedName>
        <fullName evidence="3">Uncharacterized protein</fullName>
    </submittedName>
</protein>
<accession>A0A9D1S8U4</accession>
<feature type="region of interest" description="Disordered" evidence="1">
    <location>
        <begin position="739"/>
        <end position="821"/>
    </location>
</feature>
<keyword evidence="2" id="KW-1133">Transmembrane helix</keyword>
<evidence type="ECO:0000256" key="2">
    <source>
        <dbReference type="SAM" id="Phobius"/>
    </source>
</evidence>
<keyword evidence="2" id="KW-0812">Transmembrane</keyword>
<comment type="caution">
    <text evidence="3">The sequence shown here is derived from an EMBL/GenBank/DDBJ whole genome shotgun (WGS) entry which is preliminary data.</text>
</comment>
<organism evidence="3 4">
    <name type="scientific">Candidatus Merdicola faecigallinarum</name>
    <dbReference type="NCBI Taxonomy" id="2840862"/>
    <lineage>
        <taxon>Bacteria</taxon>
        <taxon>Bacillati</taxon>
        <taxon>Bacillota</taxon>
        <taxon>Clostridia</taxon>
        <taxon>Candidatus Merdicola</taxon>
    </lineage>
</organism>
<name>A0A9D1S8U4_9FIRM</name>
<evidence type="ECO:0000313" key="4">
    <source>
        <dbReference type="Proteomes" id="UP000824093"/>
    </source>
</evidence>
<evidence type="ECO:0000256" key="1">
    <source>
        <dbReference type="SAM" id="MobiDB-lite"/>
    </source>
</evidence>